<organism evidence="1 2">
    <name type="scientific">Archangium gephyra</name>
    <dbReference type="NCBI Taxonomy" id="48"/>
    <lineage>
        <taxon>Bacteria</taxon>
        <taxon>Pseudomonadati</taxon>
        <taxon>Myxococcota</taxon>
        <taxon>Myxococcia</taxon>
        <taxon>Myxococcales</taxon>
        <taxon>Cystobacterineae</taxon>
        <taxon>Archangiaceae</taxon>
        <taxon>Archangium</taxon>
    </lineage>
</organism>
<reference evidence="1 2" key="1">
    <citation type="submission" date="2018-08" db="EMBL/GenBank/DDBJ databases">
        <title>Genomic Encyclopedia of Archaeal and Bacterial Type Strains, Phase II (KMG-II): from individual species to whole genera.</title>
        <authorList>
            <person name="Goeker M."/>
        </authorList>
    </citation>
    <scope>NUCLEOTIDE SEQUENCE [LARGE SCALE GENOMIC DNA]</scope>
    <source>
        <strain evidence="1 2">DSM 2261</strain>
    </source>
</reference>
<dbReference type="EMBL" id="QUMU01000008">
    <property type="protein sequence ID" value="REG28524.1"/>
    <property type="molecule type" value="Genomic_DNA"/>
</dbReference>
<evidence type="ECO:0000313" key="2">
    <source>
        <dbReference type="Proteomes" id="UP000256345"/>
    </source>
</evidence>
<keyword evidence="2" id="KW-1185">Reference proteome</keyword>
<dbReference type="Proteomes" id="UP000256345">
    <property type="component" value="Unassembled WGS sequence"/>
</dbReference>
<sequence>MKFEFIPREMTHMASTHLRLNTATLSALSRGRYRQFVERVIHHLREHFPHRCPPEGGWAAFVEKAIVIAEKHGFETERKVVLCCNLLFVLGLELFDGPPGDWPVVILSDASLDADEKLKRMYEKAYAELRRGA</sequence>
<accession>A0ABX9JWD1</accession>
<protein>
    <submittedName>
        <fullName evidence="1">Uncharacterized protein</fullName>
    </submittedName>
</protein>
<name>A0ABX9JWD1_9BACT</name>
<proteinExistence type="predicted"/>
<comment type="caution">
    <text evidence="1">The sequence shown here is derived from an EMBL/GenBank/DDBJ whole genome shotgun (WGS) entry which is preliminary data.</text>
</comment>
<evidence type="ECO:0000313" key="1">
    <source>
        <dbReference type="EMBL" id="REG28524.1"/>
    </source>
</evidence>
<gene>
    <name evidence="1" type="ORF">ATI61_10857</name>
</gene>